<reference evidence="7 9" key="1">
    <citation type="submission" date="2013-04" db="EMBL/GenBank/DDBJ databases">
        <title>The Genome Sequence of Bacteroides massiliensis dnLKV3.</title>
        <authorList>
            <consortium name="The Broad Institute Genomics Platform"/>
            <consortium name="The Broad Institute Genome Sequencing Center for Infectious Disease"/>
            <person name="Earl A."/>
            <person name="Xavier R."/>
            <person name="Kuhn K."/>
            <person name="Stappenbeck T."/>
            <person name="Walker B."/>
            <person name="Young S."/>
            <person name="Zeng Q."/>
            <person name="Gargeya S."/>
            <person name="Fitzgerald M."/>
            <person name="Haas B."/>
            <person name="Abouelleil A."/>
            <person name="Allen A.W."/>
            <person name="Alvarado L."/>
            <person name="Arachchi H.M."/>
            <person name="Berlin A.M."/>
            <person name="Chapman S.B."/>
            <person name="Gainer-Dewar J."/>
            <person name="Goldberg J."/>
            <person name="Griggs A."/>
            <person name="Gujja S."/>
            <person name="Hansen M."/>
            <person name="Howarth C."/>
            <person name="Imamovic A."/>
            <person name="Ireland A."/>
            <person name="Larimer J."/>
            <person name="McCowan C."/>
            <person name="Murphy C."/>
            <person name="Pearson M."/>
            <person name="Poon T.W."/>
            <person name="Priest M."/>
            <person name="Roberts A."/>
            <person name="Saif S."/>
            <person name="Shea T."/>
            <person name="Sisk P."/>
            <person name="Sykes S."/>
            <person name="Wortman J."/>
            <person name="Nusbaum C."/>
            <person name="Birren B."/>
        </authorList>
    </citation>
    <scope>NUCLEOTIDE SEQUENCE [LARGE SCALE GENOMIC DNA]</scope>
    <source>
        <strain evidence="7">DnLKV3</strain>
        <strain evidence="9">dnLKV3</strain>
    </source>
</reference>
<dbReference type="SUPFAM" id="SSF52833">
    <property type="entry name" value="Thioredoxin-like"/>
    <property type="match status" value="1"/>
</dbReference>
<dbReference type="GO" id="GO:0030313">
    <property type="term" value="C:cell envelope"/>
    <property type="evidence" value="ECO:0007669"/>
    <property type="project" value="UniProtKB-SubCell"/>
</dbReference>
<dbReference type="PANTHER" id="PTHR42852:SF6">
    <property type="entry name" value="THIOL:DISULFIDE INTERCHANGE PROTEIN DSBE"/>
    <property type="match status" value="1"/>
</dbReference>
<evidence type="ECO:0000313" key="10">
    <source>
        <dbReference type="Proteomes" id="UP000310760"/>
    </source>
</evidence>
<dbReference type="InterPro" id="IPR013766">
    <property type="entry name" value="Thioredoxin_domain"/>
</dbReference>
<keyword evidence="4" id="KW-0676">Redox-active center</keyword>
<dbReference type="HOGENOM" id="CLU_042529_1_1_10"/>
<evidence type="ECO:0000313" key="9">
    <source>
        <dbReference type="Proteomes" id="UP000014200"/>
    </source>
</evidence>
<feature type="chain" id="PRO_5044738448" evidence="5">
    <location>
        <begin position="22"/>
        <end position="450"/>
    </location>
</feature>
<dbReference type="EMBL" id="SRYJ01000022">
    <property type="protein sequence ID" value="TGY70052.1"/>
    <property type="molecule type" value="Genomic_DNA"/>
</dbReference>
<dbReference type="Proteomes" id="UP000014200">
    <property type="component" value="Unassembled WGS sequence"/>
</dbReference>
<keyword evidence="5" id="KW-0732">Signal</keyword>
<keyword evidence="9" id="KW-1185">Reference proteome</keyword>
<evidence type="ECO:0000256" key="2">
    <source>
        <dbReference type="ARBA" id="ARBA00022748"/>
    </source>
</evidence>
<dbReference type="Gene3D" id="3.40.30.10">
    <property type="entry name" value="Glutaredoxin"/>
    <property type="match status" value="1"/>
</dbReference>
<dbReference type="PATRIC" id="fig|1235788.3.peg.2955"/>
<evidence type="ECO:0000256" key="1">
    <source>
        <dbReference type="ARBA" id="ARBA00004196"/>
    </source>
</evidence>
<evidence type="ECO:0000256" key="3">
    <source>
        <dbReference type="ARBA" id="ARBA00023157"/>
    </source>
</evidence>
<evidence type="ECO:0000313" key="7">
    <source>
        <dbReference type="EMBL" id="EOS11770.1"/>
    </source>
</evidence>
<dbReference type="Pfam" id="PF08534">
    <property type="entry name" value="Redoxin"/>
    <property type="match status" value="1"/>
</dbReference>
<dbReference type="EMBL" id="ASSP01000017">
    <property type="protein sequence ID" value="EOS11770.1"/>
    <property type="molecule type" value="Genomic_DNA"/>
</dbReference>
<feature type="domain" description="Thioredoxin" evidence="6">
    <location>
        <begin position="310"/>
        <end position="450"/>
    </location>
</feature>
<name>R9IEH3_9BACT</name>
<gene>
    <name evidence="7" type="ORF">C802_02883</name>
    <name evidence="8" type="ORF">E5339_10905</name>
</gene>
<keyword evidence="3" id="KW-1015">Disulfide bond</keyword>
<dbReference type="PANTHER" id="PTHR42852">
    <property type="entry name" value="THIOL:DISULFIDE INTERCHANGE PROTEIN DSBE"/>
    <property type="match status" value="1"/>
</dbReference>
<dbReference type="PROSITE" id="PS51352">
    <property type="entry name" value="THIOREDOXIN_2"/>
    <property type="match status" value="1"/>
</dbReference>
<dbReference type="RefSeq" id="WP_016277219.1">
    <property type="nucleotide sequence ID" value="NZ_CAOOJZ010000004.1"/>
</dbReference>
<sequence length="450" mass="50597">MNRIKSMMVLSLMLGISFTEAEASKLTFKIANPDDGAKTVLSFTETGEKKEVEIDATGNGTIEINDFTPQYVLLQYGRARRTLYLDPVQDLTISFDGGAMWKAINFDGAAAAVNTYLNTGKIKNLTFQDTKLKEDAFINKADSLFAANNEGLNAANLPAAFTDKEKIRLKYFTYGFFPMHPMYYVYQTKDSTHVASNTFYNKLQSLITIDSNLLTLPEYKEFLPNAIASMSNQGVTEKPENTTEQFVNYIDKNIKDEKVAEYLVNLFVYGNISSRGLDGSDALISMFNKHVKDAKMLDKFNTLCTKWEKLKAGTPSPVFSCPDINGKTVSLADLKGKFVYIDVWATWCGPCRGELPHLKTLEEKYADKDIYFVSLSCDKNKKAWENMVKKDEMKGIQLHLGVESPFMDAYLINGIPRFILLDRDGKIISANMTRPSDPKTAEKFNELLGL</sequence>
<reference evidence="8 10" key="2">
    <citation type="submission" date="2019-04" db="EMBL/GenBank/DDBJ databases">
        <title>Microbes associate with the intestines of laboratory mice.</title>
        <authorList>
            <person name="Navarre W."/>
            <person name="Wong E."/>
            <person name="Huang K."/>
            <person name="Tropini C."/>
            <person name="Ng K."/>
            <person name="Yu B."/>
        </authorList>
    </citation>
    <scope>NUCLEOTIDE SEQUENCE [LARGE SCALE GENOMIC DNA]</scope>
    <source>
        <strain evidence="8 10">NM22_B1</strain>
    </source>
</reference>
<keyword evidence="2" id="KW-0201">Cytochrome c-type biogenesis</keyword>
<dbReference type="CDD" id="cd02966">
    <property type="entry name" value="TlpA_like_family"/>
    <property type="match status" value="1"/>
</dbReference>
<evidence type="ECO:0000259" key="6">
    <source>
        <dbReference type="PROSITE" id="PS51352"/>
    </source>
</evidence>
<feature type="signal peptide" evidence="5">
    <location>
        <begin position="1"/>
        <end position="21"/>
    </location>
</feature>
<evidence type="ECO:0000256" key="4">
    <source>
        <dbReference type="ARBA" id="ARBA00023284"/>
    </source>
</evidence>
<proteinExistence type="predicted"/>
<evidence type="ECO:0000313" key="8">
    <source>
        <dbReference type="EMBL" id="TGY70052.1"/>
    </source>
</evidence>
<comment type="caution">
    <text evidence="7">The sequence shown here is derived from an EMBL/GenBank/DDBJ whole genome shotgun (WGS) entry which is preliminary data.</text>
</comment>
<dbReference type="InterPro" id="IPR050553">
    <property type="entry name" value="Thioredoxin_ResA/DsbE_sf"/>
</dbReference>
<dbReference type="GeneID" id="82151638"/>
<evidence type="ECO:0000256" key="5">
    <source>
        <dbReference type="SAM" id="SignalP"/>
    </source>
</evidence>
<accession>R9IEH3</accession>
<dbReference type="AlphaFoldDB" id="R9IEH3"/>
<dbReference type="STRING" id="1235788.C802_02883"/>
<dbReference type="GO" id="GO:0016491">
    <property type="term" value="F:oxidoreductase activity"/>
    <property type="evidence" value="ECO:0007669"/>
    <property type="project" value="InterPro"/>
</dbReference>
<dbReference type="Proteomes" id="UP000310760">
    <property type="component" value="Unassembled WGS sequence"/>
</dbReference>
<protein>
    <submittedName>
        <fullName evidence="8">TlpA family protein disulfide reductase</fullName>
    </submittedName>
</protein>
<dbReference type="InterPro" id="IPR013740">
    <property type="entry name" value="Redoxin"/>
</dbReference>
<dbReference type="GO" id="GO:0017004">
    <property type="term" value="P:cytochrome complex assembly"/>
    <property type="evidence" value="ECO:0007669"/>
    <property type="project" value="UniProtKB-KW"/>
</dbReference>
<dbReference type="OrthoDB" id="1094665at2"/>
<organism evidence="7 9">
    <name type="scientific">Phocaeicola sartorii</name>
    <dbReference type="NCBI Taxonomy" id="671267"/>
    <lineage>
        <taxon>Bacteria</taxon>
        <taxon>Pseudomonadati</taxon>
        <taxon>Bacteroidota</taxon>
        <taxon>Bacteroidia</taxon>
        <taxon>Bacteroidales</taxon>
        <taxon>Bacteroidaceae</taxon>
        <taxon>Phocaeicola</taxon>
    </lineage>
</organism>
<dbReference type="InterPro" id="IPR036249">
    <property type="entry name" value="Thioredoxin-like_sf"/>
</dbReference>
<comment type="subcellular location">
    <subcellularLocation>
        <location evidence="1">Cell envelope</location>
    </subcellularLocation>
</comment>